<keyword evidence="2 3" id="KW-0119">Carbohydrate metabolism</keyword>
<dbReference type="NCBIfam" id="TIGR00502">
    <property type="entry name" value="nagB"/>
    <property type="match status" value="1"/>
</dbReference>
<dbReference type="Proteomes" id="UP001649381">
    <property type="component" value="Unassembled WGS sequence"/>
</dbReference>
<dbReference type="Gene3D" id="3.40.50.1360">
    <property type="match status" value="1"/>
</dbReference>
<keyword evidence="6" id="KW-1185">Reference proteome</keyword>
<dbReference type="InterPro" id="IPR004547">
    <property type="entry name" value="Glucosamine6P_isomerase"/>
</dbReference>
<feature type="active site" description="For ring-opening step" evidence="3">
    <location>
        <position position="149"/>
    </location>
</feature>
<gene>
    <name evidence="3 5" type="primary">nagB</name>
    <name evidence="5" type="ORF">L2716_08520</name>
</gene>
<feature type="active site" description="Proton acceptor; for ring-opening step" evidence="3">
    <location>
        <position position="144"/>
    </location>
</feature>
<dbReference type="HAMAP" id="MF_01241">
    <property type="entry name" value="GlcN6P_deamin"/>
    <property type="match status" value="1"/>
</dbReference>
<comment type="function">
    <text evidence="3">Catalyzes the reversible isomerization-deamination of glucosamine 6-phosphate (GlcN6P) to form fructose 6-phosphate (Fru6P) and ammonium ion.</text>
</comment>
<evidence type="ECO:0000256" key="2">
    <source>
        <dbReference type="ARBA" id="ARBA00023277"/>
    </source>
</evidence>
<dbReference type="EMBL" id="JAKIJS010000001">
    <property type="protein sequence ID" value="MCF6137772.1"/>
    <property type="molecule type" value="Genomic_DNA"/>
</dbReference>
<keyword evidence="1 3" id="KW-0378">Hydrolase</keyword>
<name>A0ABS9GYC6_9BACL</name>
<dbReference type="PROSITE" id="PS01161">
    <property type="entry name" value="GLC_GALNAC_ISOMERASE"/>
    <property type="match status" value="1"/>
</dbReference>
<evidence type="ECO:0000256" key="1">
    <source>
        <dbReference type="ARBA" id="ARBA00022801"/>
    </source>
</evidence>
<dbReference type="InterPro" id="IPR006148">
    <property type="entry name" value="Glc/Gal-6P_isomerase"/>
</dbReference>
<protein>
    <recommendedName>
        <fullName evidence="3">Glucosamine-6-phosphate deaminase</fullName>
        <ecNumber evidence="3">3.5.99.6</ecNumber>
    </recommendedName>
    <alternativeName>
        <fullName evidence="3">GlcN6P deaminase</fullName>
        <shortName evidence="3">GNPDA</shortName>
    </alternativeName>
    <alternativeName>
        <fullName evidence="3">Glucosamine-6-phosphate isomerase</fullName>
    </alternativeName>
</protein>
<dbReference type="PANTHER" id="PTHR11280">
    <property type="entry name" value="GLUCOSAMINE-6-PHOSPHATE ISOMERASE"/>
    <property type="match status" value="1"/>
</dbReference>
<feature type="active site" description="For ring-opening step" evidence="3">
    <location>
        <position position="142"/>
    </location>
</feature>
<dbReference type="CDD" id="cd01399">
    <property type="entry name" value="GlcN6P_deaminase"/>
    <property type="match status" value="1"/>
</dbReference>
<dbReference type="Pfam" id="PF01182">
    <property type="entry name" value="Glucosamine_iso"/>
    <property type="match status" value="1"/>
</dbReference>
<dbReference type="EC" id="3.5.99.6" evidence="3"/>
<proteinExistence type="inferred from homology"/>
<comment type="caution">
    <text evidence="3">Lacks conserved residue(s) required for the propagation of feature annotation.</text>
</comment>
<evidence type="ECO:0000256" key="3">
    <source>
        <dbReference type="HAMAP-Rule" id="MF_01241"/>
    </source>
</evidence>
<comment type="similarity">
    <text evidence="3">Belongs to the glucosamine/galactosamine-6-phosphate isomerase family. NagB subfamily.</text>
</comment>
<evidence type="ECO:0000259" key="4">
    <source>
        <dbReference type="Pfam" id="PF01182"/>
    </source>
</evidence>
<feature type="domain" description="Glucosamine/galactosamine-6-phosphate isomerase" evidence="4">
    <location>
        <begin position="21"/>
        <end position="234"/>
    </location>
</feature>
<dbReference type="InterPro" id="IPR018321">
    <property type="entry name" value="Glucosamine6P_isomerase_CS"/>
</dbReference>
<evidence type="ECO:0000313" key="5">
    <source>
        <dbReference type="EMBL" id="MCF6137772.1"/>
    </source>
</evidence>
<accession>A0ABS9GYC6</accession>
<sequence>MRRGVNVNIITVDHHKHMSKIASEFIYEAIHRNPNLVLGVATGSTPEQTYERLVEKIKQDPIDLSKLKTVNLDEYVGLPREHEESYWQYMIQHLYAPLELSIDQGLVPDGMSANLDEECIQYERKIERLGGIDLQMLGVGVNGHIGFNEPGTSFDSNTHVVELTESTRIANARFFQNQQDVPTKAITVGISTIMKSRSIILLASGNEKATAVSTLLKGEVSPEWPVTILNQHDDVTLIVTKDAIETEEPNA</sequence>
<evidence type="ECO:0000313" key="6">
    <source>
        <dbReference type="Proteomes" id="UP001649381"/>
    </source>
</evidence>
<reference evidence="5 6" key="1">
    <citation type="submission" date="2022-01" db="EMBL/GenBank/DDBJ databases">
        <title>Alkalihalobacillus sp. EGI L200015, a novel bacterium isolated from a salt lake sediment.</title>
        <authorList>
            <person name="Gao L."/>
            <person name="Fang B.-Z."/>
            <person name="Li W.-J."/>
        </authorList>
    </citation>
    <scope>NUCLEOTIDE SEQUENCE [LARGE SCALE GENOMIC DNA]</scope>
    <source>
        <strain evidence="5 6">KCTC 12718</strain>
    </source>
</reference>
<dbReference type="RefSeq" id="WP_236333638.1">
    <property type="nucleotide sequence ID" value="NZ_JAKIJS010000001.1"/>
</dbReference>
<organism evidence="5 6">
    <name type="scientific">Pseudalkalibacillus berkeleyi</name>
    <dbReference type="NCBI Taxonomy" id="1069813"/>
    <lineage>
        <taxon>Bacteria</taxon>
        <taxon>Bacillati</taxon>
        <taxon>Bacillota</taxon>
        <taxon>Bacilli</taxon>
        <taxon>Bacillales</taxon>
        <taxon>Fictibacillaceae</taxon>
        <taxon>Pseudalkalibacillus</taxon>
    </lineage>
</organism>
<comment type="caution">
    <text evidence="5">The sequence shown here is derived from an EMBL/GenBank/DDBJ whole genome shotgun (WGS) entry which is preliminary data.</text>
</comment>
<dbReference type="SUPFAM" id="SSF100950">
    <property type="entry name" value="NagB/RpiA/CoA transferase-like"/>
    <property type="match status" value="1"/>
</dbReference>
<dbReference type="InterPro" id="IPR037171">
    <property type="entry name" value="NagB/RpiA_transferase-like"/>
</dbReference>
<comment type="pathway">
    <text evidence="3">Amino-sugar metabolism; N-acetylneuraminate degradation; D-fructose 6-phosphate from N-acetylneuraminate: step 5/5.</text>
</comment>
<dbReference type="GO" id="GO:0004342">
    <property type="term" value="F:glucosamine-6-phosphate deaminase activity"/>
    <property type="evidence" value="ECO:0007669"/>
    <property type="project" value="UniProtKB-EC"/>
</dbReference>
<comment type="catalytic activity">
    <reaction evidence="3">
        <text>alpha-D-glucosamine 6-phosphate + H2O = beta-D-fructose 6-phosphate + NH4(+)</text>
        <dbReference type="Rhea" id="RHEA:12172"/>
        <dbReference type="ChEBI" id="CHEBI:15377"/>
        <dbReference type="ChEBI" id="CHEBI:28938"/>
        <dbReference type="ChEBI" id="CHEBI:57634"/>
        <dbReference type="ChEBI" id="CHEBI:75989"/>
        <dbReference type="EC" id="3.5.99.6"/>
    </reaction>
</comment>
<feature type="active site" description="Proton acceptor; for enolization step" evidence="3">
    <location>
        <position position="73"/>
    </location>
</feature>
<dbReference type="PANTHER" id="PTHR11280:SF5">
    <property type="entry name" value="GLUCOSAMINE-6-PHOSPHATE ISOMERASE"/>
    <property type="match status" value="1"/>
</dbReference>